<organism evidence="3">
    <name type="scientific">freshwater metagenome</name>
    <dbReference type="NCBI Taxonomy" id="449393"/>
    <lineage>
        <taxon>unclassified sequences</taxon>
        <taxon>metagenomes</taxon>
        <taxon>ecological metagenomes</taxon>
    </lineage>
</organism>
<evidence type="ECO:0000259" key="2">
    <source>
        <dbReference type="Pfam" id="PF13828"/>
    </source>
</evidence>
<sequence length="100" mass="10181">MSELTPPPSNPAEYKQSQDGMGTASLVMGILQFFCLGPIGTVLAIVFGYIGMQKAKQGLATNGGVAKAGFILGIVGAGLSVLVFFFWLVIVVAAGATSGN</sequence>
<keyword evidence="1" id="KW-0812">Transmembrane</keyword>
<protein>
    <submittedName>
        <fullName evidence="3">Unannotated protein</fullName>
    </submittedName>
</protein>
<dbReference type="InterPro" id="IPR025241">
    <property type="entry name" value="DUF4190"/>
</dbReference>
<dbReference type="Pfam" id="PF13828">
    <property type="entry name" value="DUF4190"/>
    <property type="match status" value="1"/>
</dbReference>
<gene>
    <name evidence="3" type="ORF">UFOPK2310_00335</name>
    <name evidence="4" type="ORF">UFOPK2809_00467</name>
</gene>
<dbReference type="AlphaFoldDB" id="A0A6J6LXL2"/>
<name>A0A6J6LXL2_9ZZZZ</name>
<keyword evidence="1" id="KW-0472">Membrane</keyword>
<evidence type="ECO:0000313" key="3">
    <source>
        <dbReference type="EMBL" id="CAB4665629.1"/>
    </source>
</evidence>
<keyword evidence="1" id="KW-1133">Transmembrane helix</keyword>
<feature type="transmembrane region" description="Helical" evidence="1">
    <location>
        <begin position="70"/>
        <end position="96"/>
    </location>
</feature>
<feature type="domain" description="DUF4190" evidence="2">
    <location>
        <begin position="21"/>
        <end position="82"/>
    </location>
</feature>
<evidence type="ECO:0000313" key="4">
    <source>
        <dbReference type="EMBL" id="CAB4743145.1"/>
    </source>
</evidence>
<reference evidence="3" key="1">
    <citation type="submission" date="2020-05" db="EMBL/GenBank/DDBJ databases">
        <authorList>
            <person name="Chiriac C."/>
            <person name="Salcher M."/>
            <person name="Ghai R."/>
            <person name="Kavagutti S V."/>
        </authorList>
    </citation>
    <scope>NUCLEOTIDE SEQUENCE</scope>
</reference>
<feature type="transmembrane region" description="Helical" evidence="1">
    <location>
        <begin position="26"/>
        <end position="50"/>
    </location>
</feature>
<dbReference type="EMBL" id="CAEZWW010000025">
    <property type="protein sequence ID" value="CAB4665629.1"/>
    <property type="molecule type" value="Genomic_DNA"/>
</dbReference>
<proteinExistence type="predicted"/>
<evidence type="ECO:0000256" key="1">
    <source>
        <dbReference type="SAM" id="Phobius"/>
    </source>
</evidence>
<dbReference type="EMBL" id="CAEZZA010000045">
    <property type="protein sequence ID" value="CAB4743145.1"/>
    <property type="molecule type" value="Genomic_DNA"/>
</dbReference>
<accession>A0A6J6LXL2</accession>